<reference evidence="7 8" key="1">
    <citation type="submission" date="2017-02" db="EMBL/GenBank/DDBJ databases">
        <authorList>
            <person name="Varghese N."/>
            <person name="Submissions S."/>
        </authorList>
    </citation>
    <scope>NUCLEOTIDE SEQUENCE [LARGE SCALE GENOMIC DNA]</scope>
    <source>
        <strain evidence="7 8">VKM Ac-1787</strain>
    </source>
</reference>
<keyword evidence="2 4" id="KW-0238">DNA-binding</keyword>
<keyword evidence="8" id="KW-1185">Reference proteome</keyword>
<comment type="caution">
    <text evidence="7">The sequence shown here is derived from an EMBL/GenBank/DDBJ whole genome shotgun (WGS) entry which is preliminary data.</text>
</comment>
<evidence type="ECO:0000256" key="2">
    <source>
        <dbReference type="ARBA" id="ARBA00023125"/>
    </source>
</evidence>
<evidence type="ECO:0000259" key="5">
    <source>
        <dbReference type="PROSITE" id="PS51898"/>
    </source>
</evidence>
<evidence type="ECO:0000313" key="8">
    <source>
        <dbReference type="Proteomes" id="UP000190827"/>
    </source>
</evidence>
<dbReference type="Proteomes" id="UP000190827">
    <property type="component" value="Unassembled WGS sequence"/>
</dbReference>
<comment type="similarity">
    <text evidence="1">Belongs to the 'phage' integrase family.</text>
</comment>
<dbReference type="Gene3D" id="1.10.150.130">
    <property type="match status" value="1"/>
</dbReference>
<dbReference type="SUPFAM" id="SSF56349">
    <property type="entry name" value="DNA breaking-rejoining enzymes"/>
    <property type="match status" value="1"/>
</dbReference>
<proteinExistence type="inferred from homology"/>
<evidence type="ECO:0000256" key="3">
    <source>
        <dbReference type="ARBA" id="ARBA00023172"/>
    </source>
</evidence>
<evidence type="ECO:0000256" key="1">
    <source>
        <dbReference type="ARBA" id="ARBA00008857"/>
    </source>
</evidence>
<sequence length="437" mass="48204">MTESTPRRYTGVRQRHSKGCARAQACKCKWAFVAEAVHAGRRVQATGSGFSSAREASKARAVALADLQRHPVAKRGQTVAGYLAAWLERKEANGSLRPSTARAYGSHITLYLVPILGAVKLADLNVSHLDHLRDELRRTRPDMSAATTARVFATLRSALRDAFRRGEITDDPTRRMERIETTRPRVEVWQPADLGRFLDWAEMRGERLAPVIEFTALSGLRRGEVLGLRWVDVDLDRARLVVAQQAIRVGAEVLVGAPKTAAGEQRVVDLDTGTVARLRVWRARQEAERAEFGDAWQDFGLVFTWQDGRPLNADDLTKRFPKLIERFNEDRRLSLLAADAPERMAMMVKDPARMALIAQCDALAGPPLSKQKFHDLRHLQASLMLASGAPMVLVSKRLGHASLSLTSDTYTHMLDGVGAQAATAAAALIPRRSAGVS</sequence>
<feature type="domain" description="Core-binding (CB)" evidence="6">
    <location>
        <begin position="77"/>
        <end position="163"/>
    </location>
</feature>
<dbReference type="InterPro" id="IPR010998">
    <property type="entry name" value="Integrase_recombinase_N"/>
</dbReference>
<dbReference type="PANTHER" id="PTHR30349:SF41">
    <property type="entry name" value="INTEGRASE_RECOMBINASE PROTEIN MJ0367-RELATED"/>
    <property type="match status" value="1"/>
</dbReference>
<dbReference type="InterPro" id="IPR044068">
    <property type="entry name" value="CB"/>
</dbReference>
<dbReference type="RefSeq" id="WP_079705339.1">
    <property type="nucleotide sequence ID" value="NZ_FUZO01000001.1"/>
</dbReference>
<dbReference type="PROSITE" id="PS51898">
    <property type="entry name" value="TYR_RECOMBINASE"/>
    <property type="match status" value="1"/>
</dbReference>
<feature type="domain" description="Tyr recombinase" evidence="5">
    <location>
        <begin position="184"/>
        <end position="424"/>
    </location>
</feature>
<evidence type="ECO:0000313" key="7">
    <source>
        <dbReference type="EMBL" id="SKC50539.1"/>
    </source>
</evidence>
<dbReference type="InterPro" id="IPR002104">
    <property type="entry name" value="Integrase_catalytic"/>
</dbReference>
<gene>
    <name evidence="7" type="ORF">SAMN06295973_1487</name>
</gene>
<dbReference type="InterPro" id="IPR011010">
    <property type="entry name" value="DNA_brk_join_enz"/>
</dbReference>
<keyword evidence="3" id="KW-0233">DNA recombination</keyword>
<dbReference type="Gene3D" id="1.10.443.10">
    <property type="entry name" value="Intergrase catalytic core"/>
    <property type="match status" value="1"/>
</dbReference>
<dbReference type="EMBL" id="FUZO01000001">
    <property type="protein sequence ID" value="SKC50539.1"/>
    <property type="molecule type" value="Genomic_DNA"/>
</dbReference>
<protein>
    <submittedName>
        <fullName evidence="7">Site-specific recombinase XerD</fullName>
    </submittedName>
</protein>
<dbReference type="CDD" id="cd01189">
    <property type="entry name" value="INT_ICEBs1_C_like"/>
    <property type="match status" value="1"/>
</dbReference>
<organism evidence="7 8">
    <name type="scientific">Plantibacter cousiniae</name>
    <name type="common">nom. nud.</name>
    <dbReference type="NCBI Taxonomy" id="199709"/>
    <lineage>
        <taxon>Bacteria</taxon>
        <taxon>Bacillati</taxon>
        <taxon>Actinomycetota</taxon>
        <taxon>Actinomycetes</taxon>
        <taxon>Micrococcales</taxon>
        <taxon>Microbacteriaceae</taxon>
        <taxon>Plantibacter</taxon>
    </lineage>
</organism>
<name>A0ABY1LJR5_9MICO</name>
<evidence type="ECO:0000256" key="4">
    <source>
        <dbReference type="PROSITE-ProRule" id="PRU01248"/>
    </source>
</evidence>
<dbReference type="InterPro" id="IPR050090">
    <property type="entry name" value="Tyrosine_recombinase_XerCD"/>
</dbReference>
<evidence type="ECO:0000259" key="6">
    <source>
        <dbReference type="PROSITE" id="PS51900"/>
    </source>
</evidence>
<dbReference type="PROSITE" id="PS51900">
    <property type="entry name" value="CB"/>
    <property type="match status" value="1"/>
</dbReference>
<dbReference type="PANTHER" id="PTHR30349">
    <property type="entry name" value="PHAGE INTEGRASE-RELATED"/>
    <property type="match status" value="1"/>
</dbReference>
<accession>A0ABY1LJR5</accession>
<dbReference type="InterPro" id="IPR013762">
    <property type="entry name" value="Integrase-like_cat_sf"/>
</dbReference>
<dbReference type="Pfam" id="PF00589">
    <property type="entry name" value="Phage_integrase"/>
    <property type="match status" value="2"/>
</dbReference>